<dbReference type="PANTHER" id="PTHR22726:SF1">
    <property type="entry name" value="METALLOENDOPEPTIDASE OMA1, MITOCHONDRIAL"/>
    <property type="match status" value="1"/>
</dbReference>
<dbReference type="Gene3D" id="1.25.40.10">
    <property type="entry name" value="Tetratricopeptide repeat domain"/>
    <property type="match status" value="1"/>
</dbReference>
<dbReference type="RefSeq" id="WP_055433379.1">
    <property type="nucleotide sequence ID" value="NZ_CYHA01000001.1"/>
</dbReference>
<dbReference type="GO" id="GO:0004222">
    <property type="term" value="F:metalloendopeptidase activity"/>
    <property type="evidence" value="ECO:0007669"/>
    <property type="project" value="InterPro"/>
</dbReference>
<name>A0A0K6GTD4_9NEIS</name>
<evidence type="ECO:0000256" key="4">
    <source>
        <dbReference type="ARBA" id="ARBA00022801"/>
    </source>
</evidence>
<evidence type="ECO:0000256" key="7">
    <source>
        <dbReference type="SAM" id="SignalP"/>
    </source>
</evidence>
<evidence type="ECO:0000256" key="5">
    <source>
        <dbReference type="ARBA" id="ARBA00022833"/>
    </source>
</evidence>
<evidence type="ECO:0000256" key="2">
    <source>
        <dbReference type="ARBA" id="ARBA00022670"/>
    </source>
</evidence>
<comment type="cofactor">
    <cofactor evidence="1">
        <name>Zn(2+)</name>
        <dbReference type="ChEBI" id="CHEBI:29105"/>
    </cofactor>
</comment>
<evidence type="ECO:0000256" key="1">
    <source>
        <dbReference type="ARBA" id="ARBA00001947"/>
    </source>
</evidence>
<keyword evidence="3" id="KW-0479">Metal-binding</keyword>
<dbReference type="SMART" id="SM00028">
    <property type="entry name" value="TPR"/>
    <property type="match status" value="3"/>
</dbReference>
<dbReference type="Pfam" id="PF01435">
    <property type="entry name" value="Peptidase_M48"/>
    <property type="match status" value="1"/>
</dbReference>
<dbReference type="STRING" id="375574.GCA_001418035_00661"/>
<dbReference type="SUPFAM" id="SSF48452">
    <property type="entry name" value="TPR-like"/>
    <property type="match status" value="1"/>
</dbReference>
<keyword evidence="2 9" id="KW-0645">Protease</keyword>
<dbReference type="AlphaFoldDB" id="A0A0K6GTD4"/>
<feature type="chain" id="PRO_5005503459" evidence="7">
    <location>
        <begin position="23"/>
        <end position="483"/>
    </location>
</feature>
<keyword evidence="7" id="KW-0732">Signal</keyword>
<dbReference type="EMBL" id="CYHA01000001">
    <property type="protein sequence ID" value="CUA82014.1"/>
    <property type="molecule type" value="Genomic_DNA"/>
</dbReference>
<evidence type="ECO:0000313" key="9">
    <source>
        <dbReference type="EMBL" id="CUA82014.1"/>
    </source>
</evidence>
<evidence type="ECO:0000256" key="3">
    <source>
        <dbReference type="ARBA" id="ARBA00022723"/>
    </source>
</evidence>
<dbReference type="Proteomes" id="UP000243535">
    <property type="component" value="Unassembled WGS sequence"/>
</dbReference>
<evidence type="ECO:0000259" key="8">
    <source>
        <dbReference type="Pfam" id="PF01435"/>
    </source>
</evidence>
<reference evidence="10" key="1">
    <citation type="submission" date="2015-08" db="EMBL/GenBank/DDBJ databases">
        <authorList>
            <person name="Varghese N."/>
        </authorList>
    </citation>
    <scope>NUCLEOTIDE SEQUENCE [LARGE SCALE GENOMIC DNA]</scope>
    <source>
        <strain evidence="10">DSM 17901</strain>
    </source>
</reference>
<sequence>MKPSLPSLLVALALLIPPPAQADLPDLGDVSEATLSAAEEARIGAELMRAMRDSGEATDDPDINAYLNDLGGRLAQSAQMPGGRFTFFSLNDRSINAFAMPGGYIGVHSGLVLTTQSESELASVMAHEIAHVTQHHLARMQASAAPNQLVLLAAILAGALAAKAGGGSDAAFGALNAGLGLTVASQLAYSRDFEREADRVGMQYLANAGFDVRAMPLFMERLQNANRLNDNNNALAFLRTHPVTVERISEAQNRLSAFGLKMRADSPDYLLVREKLRLAALGPDEAVRYYRQALANRQFLSEGAQWYGLARALLAQKDLEAARRALEEARNRLPDHPMLWSLEADIARSAGDETAARAAYRNGLARYPSNRSLYLGEIGWLIERGQTGEAEKRLRLQLGRTPSDSALYRLQARLYADRDRLRYHSALANALYFEGNAEAALEQYRLAGEAPGDDFYLRSSNEARMRELERRIRETPRPKKGRS</sequence>
<dbReference type="InterPro" id="IPR019734">
    <property type="entry name" value="TPR_rpt"/>
</dbReference>
<dbReference type="InterPro" id="IPR011990">
    <property type="entry name" value="TPR-like_helical_dom_sf"/>
</dbReference>
<proteinExistence type="predicted"/>
<dbReference type="Gene3D" id="3.30.2010.10">
    <property type="entry name" value="Metalloproteases ('zincins'), catalytic domain"/>
    <property type="match status" value="1"/>
</dbReference>
<feature type="signal peptide" evidence="7">
    <location>
        <begin position="1"/>
        <end position="22"/>
    </location>
</feature>
<dbReference type="OrthoDB" id="9810445at2"/>
<gene>
    <name evidence="9" type="ORF">Ga0061063_0863</name>
</gene>
<keyword evidence="5" id="KW-0862">Zinc</keyword>
<feature type="domain" description="Peptidase M48" evidence="8">
    <location>
        <begin position="64"/>
        <end position="254"/>
    </location>
</feature>
<dbReference type="InterPro" id="IPR001915">
    <property type="entry name" value="Peptidase_M48"/>
</dbReference>
<evidence type="ECO:0000313" key="10">
    <source>
        <dbReference type="Proteomes" id="UP000243535"/>
    </source>
</evidence>
<evidence type="ECO:0000256" key="6">
    <source>
        <dbReference type="ARBA" id="ARBA00023049"/>
    </source>
</evidence>
<accession>A0A0K6GTD4</accession>
<keyword evidence="4" id="KW-0378">Hydrolase</keyword>
<dbReference type="GO" id="GO:0051603">
    <property type="term" value="P:proteolysis involved in protein catabolic process"/>
    <property type="evidence" value="ECO:0007669"/>
    <property type="project" value="TreeGrafter"/>
</dbReference>
<dbReference type="PANTHER" id="PTHR22726">
    <property type="entry name" value="METALLOENDOPEPTIDASE OMA1"/>
    <property type="match status" value="1"/>
</dbReference>
<organism evidence="9 10">
    <name type="scientific">Gulbenkiania indica</name>
    <dbReference type="NCBI Taxonomy" id="375574"/>
    <lineage>
        <taxon>Bacteria</taxon>
        <taxon>Pseudomonadati</taxon>
        <taxon>Pseudomonadota</taxon>
        <taxon>Betaproteobacteria</taxon>
        <taxon>Neisseriales</taxon>
        <taxon>Chromobacteriaceae</taxon>
        <taxon>Gulbenkiania</taxon>
    </lineage>
</organism>
<dbReference type="GO" id="GO:0046872">
    <property type="term" value="F:metal ion binding"/>
    <property type="evidence" value="ECO:0007669"/>
    <property type="project" value="UniProtKB-KW"/>
</dbReference>
<dbReference type="InterPro" id="IPR051156">
    <property type="entry name" value="Mito/Outer_Membr_Metalloprot"/>
</dbReference>
<dbReference type="GO" id="GO:0016020">
    <property type="term" value="C:membrane"/>
    <property type="evidence" value="ECO:0007669"/>
    <property type="project" value="TreeGrafter"/>
</dbReference>
<dbReference type="Pfam" id="PF13429">
    <property type="entry name" value="TPR_15"/>
    <property type="match status" value="1"/>
</dbReference>
<keyword evidence="10" id="KW-1185">Reference proteome</keyword>
<protein>
    <submittedName>
        <fullName evidence="9">Putative Zn-dependent protease, contains TPR repeats</fullName>
    </submittedName>
</protein>
<keyword evidence="6" id="KW-0482">Metalloprotease</keyword>